<evidence type="ECO:0000313" key="1">
    <source>
        <dbReference type="EMBL" id="GAI92748.1"/>
    </source>
</evidence>
<name>X1SIF9_9ZZZZ</name>
<feature type="non-terminal residue" evidence="1">
    <location>
        <position position="141"/>
    </location>
</feature>
<accession>X1SIF9</accession>
<gene>
    <name evidence="1" type="ORF">S12H4_26835</name>
</gene>
<proteinExistence type="predicted"/>
<reference evidence="1" key="1">
    <citation type="journal article" date="2014" name="Front. Microbiol.">
        <title>High frequency of phylogenetically diverse reductive dehalogenase-homologous genes in deep subseafloor sedimentary metagenomes.</title>
        <authorList>
            <person name="Kawai M."/>
            <person name="Futagami T."/>
            <person name="Toyoda A."/>
            <person name="Takaki Y."/>
            <person name="Nishi S."/>
            <person name="Hori S."/>
            <person name="Arai W."/>
            <person name="Tsubouchi T."/>
            <person name="Morono Y."/>
            <person name="Uchiyama I."/>
            <person name="Ito T."/>
            <person name="Fujiyama A."/>
            <person name="Inagaki F."/>
            <person name="Takami H."/>
        </authorList>
    </citation>
    <scope>NUCLEOTIDE SEQUENCE</scope>
    <source>
        <strain evidence="1">Expedition CK06-06</strain>
    </source>
</reference>
<dbReference type="AlphaFoldDB" id="X1SIF9"/>
<sequence length="141" mass="15929">MSDTIITDAEALKFLRLPSTIVDQNSLYGQPILYVQTTINFDVGDKVIIARGTAREEVKTILRIQNGISLTMTVNLEWTHSPVNFITVEAGYQDAEIIHGMNLSIDRIIKNHCSRCFNQELQVIEYLDGDGGREVWLADYP</sequence>
<comment type="caution">
    <text evidence="1">The sequence shown here is derived from an EMBL/GenBank/DDBJ whole genome shotgun (WGS) entry which is preliminary data.</text>
</comment>
<protein>
    <submittedName>
        <fullName evidence="1">Uncharacterized protein</fullName>
    </submittedName>
</protein>
<dbReference type="EMBL" id="BARW01015266">
    <property type="protein sequence ID" value="GAI92748.1"/>
    <property type="molecule type" value="Genomic_DNA"/>
</dbReference>
<organism evidence="1">
    <name type="scientific">marine sediment metagenome</name>
    <dbReference type="NCBI Taxonomy" id="412755"/>
    <lineage>
        <taxon>unclassified sequences</taxon>
        <taxon>metagenomes</taxon>
        <taxon>ecological metagenomes</taxon>
    </lineage>
</organism>